<comment type="caution">
    <text evidence="1">The sequence shown here is derived from an EMBL/GenBank/DDBJ whole genome shotgun (WGS) entry which is preliminary data.</text>
</comment>
<sequence length="145" mass="15193">MSARGNGMMAVIGKPGPGNLNDALEKIMLSSDPASPVPEGPAEVEAAAPIPEAPIEKLAVAPRVKAGKGSALSGGILGELTAQQKRPRVKVTLNTRIDDFIDEAINKTLRDLAERGYSDITKESIVNLSLVRGLNLTPPEGCELL</sequence>
<dbReference type="Proteomes" id="UP000292958">
    <property type="component" value="Unassembled WGS sequence"/>
</dbReference>
<dbReference type="RefSeq" id="WP_130424083.1">
    <property type="nucleotide sequence ID" value="NZ_SHKW01000002.1"/>
</dbReference>
<accession>A0A4Q7YEB1</accession>
<dbReference type="AlphaFoldDB" id="A0A4Q7YEB1"/>
<proteinExistence type="predicted"/>
<dbReference type="EMBL" id="SHKW01000002">
    <property type="protein sequence ID" value="RZU35667.1"/>
    <property type="molecule type" value="Genomic_DNA"/>
</dbReference>
<name>A0A4Q7YEB1_9BACT</name>
<keyword evidence="2" id="KW-1185">Reference proteome</keyword>
<reference evidence="1 2" key="1">
    <citation type="submission" date="2019-02" db="EMBL/GenBank/DDBJ databases">
        <title>Genomic Encyclopedia of Archaeal and Bacterial Type Strains, Phase II (KMG-II): from individual species to whole genera.</title>
        <authorList>
            <person name="Goeker M."/>
        </authorList>
    </citation>
    <scope>NUCLEOTIDE SEQUENCE [LARGE SCALE GENOMIC DNA]</scope>
    <source>
        <strain evidence="1 2">DSM 18101</strain>
    </source>
</reference>
<evidence type="ECO:0000313" key="2">
    <source>
        <dbReference type="Proteomes" id="UP000292958"/>
    </source>
</evidence>
<gene>
    <name evidence="1" type="ORF">BDD14_5755</name>
</gene>
<dbReference type="OrthoDB" id="9832381at2"/>
<organism evidence="1 2">
    <name type="scientific">Edaphobacter modestus</name>
    <dbReference type="NCBI Taxonomy" id="388466"/>
    <lineage>
        <taxon>Bacteria</taxon>
        <taxon>Pseudomonadati</taxon>
        <taxon>Acidobacteriota</taxon>
        <taxon>Terriglobia</taxon>
        <taxon>Terriglobales</taxon>
        <taxon>Acidobacteriaceae</taxon>
        <taxon>Edaphobacter</taxon>
    </lineage>
</organism>
<protein>
    <submittedName>
        <fullName evidence="1">Uncharacterized protein</fullName>
    </submittedName>
</protein>
<evidence type="ECO:0000313" key="1">
    <source>
        <dbReference type="EMBL" id="RZU35667.1"/>
    </source>
</evidence>